<organism evidence="1 2">
    <name type="scientific">Cladonia borealis</name>
    <dbReference type="NCBI Taxonomy" id="184061"/>
    <lineage>
        <taxon>Eukaryota</taxon>
        <taxon>Fungi</taxon>
        <taxon>Dikarya</taxon>
        <taxon>Ascomycota</taxon>
        <taxon>Pezizomycotina</taxon>
        <taxon>Lecanoromycetes</taxon>
        <taxon>OSLEUM clade</taxon>
        <taxon>Lecanoromycetidae</taxon>
        <taxon>Lecanorales</taxon>
        <taxon>Lecanorineae</taxon>
        <taxon>Cladoniaceae</taxon>
        <taxon>Cladonia</taxon>
    </lineage>
</organism>
<name>A0AA39R339_9LECA</name>
<gene>
    <name evidence="1" type="ORF">JMJ35_003730</name>
</gene>
<evidence type="ECO:0000313" key="1">
    <source>
        <dbReference type="EMBL" id="KAK0514008.1"/>
    </source>
</evidence>
<reference evidence="1" key="1">
    <citation type="submission" date="2023-03" db="EMBL/GenBank/DDBJ databases">
        <title>Complete genome of Cladonia borealis.</title>
        <authorList>
            <person name="Park H."/>
        </authorList>
    </citation>
    <scope>NUCLEOTIDE SEQUENCE</scope>
    <source>
        <strain evidence="1">ANT050790</strain>
    </source>
</reference>
<dbReference type="Proteomes" id="UP001166286">
    <property type="component" value="Unassembled WGS sequence"/>
</dbReference>
<comment type="caution">
    <text evidence="1">The sequence shown here is derived from an EMBL/GenBank/DDBJ whole genome shotgun (WGS) entry which is preliminary data.</text>
</comment>
<accession>A0AA39R339</accession>
<protein>
    <submittedName>
        <fullName evidence="1">Uncharacterized protein</fullName>
    </submittedName>
</protein>
<dbReference type="AlphaFoldDB" id="A0AA39R339"/>
<sequence length="82" mass="9761">MGDPRYVFGMEYIDMYKNEIGASEPQQYFYDRHDMYTIRTDIVVAAICPERFKLIETLKENMRKLLVRFPNGFGDFKDHATL</sequence>
<dbReference type="EMBL" id="JAFEKC020000006">
    <property type="protein sequence ID" value="KAK0514008.1"/>
    <property type="molecule type" value="Genomic_DNA"/>
</dbReference>
<proteinExistence type="predicted"/>
<keyword evidence="2" id="KW-1185">Reference proteome</keyword>
<evidence type="ECO:0000313" key="2">
    <source>
        <dbReference type="Proteomes" id="UP001166286"/>
    </source>
</evidence>